<dbReference type="Proteomes" id="UP000199301">
    <property type="component" value="Unassembled WGS sequence"/>
</dbReference>
<proteinExistence type="predicted"/>
<feature type="signal peptide" evidence="1">
    <location>
        <begin position="1"/>
        <end position="27"/>
    </location>
</feature>
<protein>
    <submittedName>
        <fullName evidence="2">Uncharacterized protein</fullName>
    </submittedName>
</protein>
<keyword evidence="1" id="KW-0732">Signal</keyword>
<name>A0A1H1FEA6_9ACTN</name>
<feature type="chain" id="PRO_5011690545" evidence="1">
    <location>
        <begin position="28"/>
        <end position="84"/>
    </location>
</feature>
<evidence type="ECO:0000256" key="1">
    <source>
        <dbReference type="SAM" id="SignalP"/>
    </source>
</evidence>
<dbReference type="RefSeq" id="WP_092524818.1">
    <property type="nucleotide sequence ID" value="NZ_FNKO01000002.1"/>
</dbReference>
<evidence type="ECO:0000313" key="3">
    <source>
        <dbReference type="Proteomes" id="UP000199301"/>
    </source>
</evidence>
<dbReference type="OrthoDB" id="5190469at2"/>
<sequence>MRSFKRAAVVSAMALPLALGSAGVASADSPKGHKDHEGDKCVHKSCQIDVEKHEKNEKNNNWLWNWTNYTAKYDTSIINAGIIG</sequence>
<organism evidence="2 3">
    <name type="scientific">Actinopolyspora saharensis</name>
    <dbReference type="NCBI Taxonomy" id="995062"/>
    <lineage>
        <taxon>Bacteria</taxon>
        <taxon>Bacillati</taxon>
        <taxon>Actinomycetota</taxon>
        <taxon>Actinomycetes</taxon>
        <taxon>Actinopolysporales</taxon>
        <taxon>Actinopolysporaceae</taxon>
        <taxon>Actinopolyspora</taxon>
    </lineage>
</organism>
<dbReference type="EMBL" id="FNKO01000002">
    <property type="protein sequence ID" value="SDQ99134.1"/>
    <property type="molecule type" value="Genomic_DNA"/>
</dbReference>
<gene>
    <name evidence="2" type="ORF">SAMN04489718_2989</name>
</gene>
<keyword evidence="3" id="KW-1185">Reference proteome</keyword>
<accession>A0A1H1FEA6</accession>
<dbReference type="AlphaFoldDB" id="A0A1H1FEA6"/>
<reference evidence="3" key="1">
    <citation type="submission" date="2016-10" db="EMBL/GenBank/DDBJ databases">
        <authorList>
            <person name="Varghese N."/>
            <person name="Submissions S."/>
        </authorList>
    </citation>
    <scope>NUCLEOTIDE SEQUENCE [LARGE SCALE GENOMIC DNA]</scope>
    <source>
        <strain evidence="3">DSM 45459</strain>
    </source>
</reference>
<evidence type="ECO:0000313" key="2">
    <source>
        <dbReference type="EMBL" id="SDQ99134.1"/>
    </source>
</evidence>